<dbReference type="PRINTS" id="PR00455">
    <property type="entry name" value="HTHTETR"/>
</dbReference>
<comment type="caution">
    <text evidence="4">The sequence shown here is derived from an EMBL/GenBank/DDBJ whole genome shotgun (WGS) entry which is preliminary data.</text>
</comment>
<protein>
    <submittedName>
        <fullName evidence="4">TetR family transcriptional regulator</fullName>
    </submittedName>
</protein>
<dbReference type="InterPro" id="IPR050109">
    <property type="entry name" value="HTH-type_TetR-like_transc_reg"/>
</dbReference>
<dbReference type="SUPFAM" id="SSF46689">
    <property type="entry name" value="Homeodomain-like"/>
    <property type="match status" value="1"/>
</dbReference>
<dbReference type="Proteomes" id="UP001589733">
    <property type="component" value="Unassembled WGS sequence"/>
</dbReference>
<sequence>MTEEVTSIRKKRDAAATKNALLHAALRRFAHEGYEHVGLREIAADAGVDVALIRRYFGGKAQLFSATVSEGMKFDTLLEGDRAGLGERLARYILHKNADDGTLDPLLAQLRAATNAEATGLFRDRLEVQFIEPLATWLGGEQAFERASLIASYLTGLAMTRVVLRVTPLNPDEVEPLVRLVAPALQSYIDPPGGKVVLL</sequence>
<reference evidence="4 5" key="1">
    <citation type="submission" date="2024-09" db="EMBL/GenBank/DDBJ databases">
        <authorList>
            <person name="Sun Q."/>
            <person name="Mori K."/>
        </authorList>
    </citation>
    <scope>NUCLEOTIDE SEQUENCE [LARGE SCALE GENOMIC DNA]</scope>
    <source>
        <strain evidence="4 5">JCM 13503</strain>
    </source>
</reference>
<keyword evidence="1 2" id="KW-0238">DNA-binding</keyword>
<gene>
    <name evidence="4" type="ORF">ACFFLM_22910</name>
</gene>
<evidence type="ECO:0000256" key="1">
    <source>
        <dbReference type="ARBA" id="ARBA00023125"/>
    </source>
</evidence>
<dbReference type="InterPro" id="IPR009057">
    <property type="entry name" value="Homeodomain-like_sf"/>
</dbReference>
<dbReference type="InterPro" id="IPR041678">
    <property type="entry name" value="TetR_C_16"/>
</dbReference>
<accession>A0ABV6B8S9</accession>
<proteinExistence type="predicted"/>
<organism evidence="4 5">
    <name type="scientific">Deinococcus oregonensis</name>
    <dbReference type="NCBI Taxonomy" id="1805970"/>
    <lineage>
        <taxon>Bacteria</taxon>
        <taxon>Thermotogati</taxon>
        <taxon>Deinococcota</taxon>
        <taxon>Deinococci</taxon>
        <taxon>Deinococcales</taxon>
        <taxon>Deinococcaceae</taxon>
        <taxon>Deinococcus</taxon>
    </lineage>
</organism>
<dbReference type="Pfam" id="PF00440">
    <property type="entry name" value="TetR_N"/>
    <property type="match status" value="1"/>
</dbReference>
<dbReference type="PANTHER" id="PTHR30055">
    <property type="entry name" value="HTH-TYPE TRANSCRIPTIONAL REGULATOR RUTR"/>
    <property type="match status" value="1"/>
</dbReference>
<evidence type="ECO:0000256" key="2">
    <source>
        <dbReference type="PROSITE-ProRule" id="PRU00335"/>
    </source>
</evidence>
<dbReference type="RefSeq" id="WP_380016120.1">
    <property type="nucleotide sequence ID" value="NZ_JBHLYR010000066.1"/>
</dbReference>
<dbReference type="Gene3D" id="1.10.357.10">
    <property type="entry name" value="Tetracycline Repressor, domain 2"/>
    <property type="match status" value="1"/>
</dbReference>
<keyword evidence="5" id="KW-1185">Reference proteome</keyword>
<dbReference type="Pfam" id="PF17920">
    <property type="entry name" value="TetR_C_16"/>
    <property type="match status" value="1"/>
</dbReference>
<evidence type="ECO:0000313" key="5">
    <source>
        <dbReference type="Proteomes" id="UP001589733"/>
    </source>
</evidence>
<feature type="domain" description="HTH tetR-type" evidence="3">
    <location>
        <begin position="15"/>
        <end position="75"/>
    </location>
</feature>
<name>A0ABV6B8S9_9DEIO</name>
<dbReference type="InterPro" id="IPR036271">
    <property type="entry name" value="Tet_transcr_reg_TetR-rel_C_sf"/>
</dbReference>
<feature type="DNA-binding region" description="H-T-H motif" evidence="2">
    <location>
        <begin position="38"/>
        <end position="57"/>
    </location>
</feature>
<dbReference type="PROSITE" id="PS50977">
    <property type="entry name" value="HTH_TETR_2"/>
    <property type="match status" value="1"/>
</dbReference>
<dbReference type="InterPro" id="IPR001647">
    <property type="entry name" value="HTH_TetR"/>
</dbReference>
<dbReference type="EMBL" id="JBHLYR010000066">
    <property type="protein sequence ID" value="MFB9994808.1"/>
    <property type="molecule type" value="Genomic_DNA"/>
</dbReference>
<evidence type="ECO:0000259" key="3">
    <source>
        <dbReference type="PROSITE" id="PS50977"/>
    </source>
</evidence>
<dbReference type="PANTHER" id="PTHR30055:SF235">
    <property type="entry name" value="TRANSCRIPTIONAL REGULATORY PROTEIN"/>
    <property type="match status" value="1"/>
</dbReference>
<evidence type="ECO:0000313" key="4">
    <source>
        <dbReference type="EMBL" id="MFB9994808.1"/>
    </source>
</evidence>
<dbReference type="SUPFAM" id="SSF48498">
    <property type="entry name" value="Tetracyclin repressor-like, C-terminal domain"/>
    <property type="match status" value="1"/>
</dbReference>